<reference evidence="2" key="3">
    <citation type="submission" date="2025-08" db="UniProtKB">
        <authorList>
            <consortium name="Ensembl"/>
        </authorList>
    </citation>
    <scope>IDENTIFICATION</scope>
</reference>
<dbReference type="Proteomes" id="UP000265140">
    <property type="component" value="Chromosome 13"/>
</dbReference>
<accession>A0A3P8YSW4</accession>
<dbReference type="OMA" id="FVEFNHK"/>
<dbReference type="PANTHER" id="PTHR12333:SF0">
    <property type="entry name" value="COMM DOMAIN-CONTAINING PROTEIN 10"/>
    <property type="match status" value="1"/>
</dbReference>
<keyword evidence="3" id="KW-1185">Reference proteome</keyword>
<dbReference type="Ensembl" id="ENSELUT00000029844.3">
    <property type="protein sequence ID" value="ENSELUP00000019656.2"/>
    <property type="gene ID" value="ENSELUG00000018992.3"/>
</dbReference>
<feature type="domain" description="COMM" evidence="1">
    <location>
        <begin position="153"/>
        <end position="222"/>
    </location>
</feature>
<dbReference type="InterPro" id="IPR037361">
    <property type="entry name" value="COMMD10"/>
</dbReference>
<dbReference type="CDD" id="cd04758">
    <property type="entry name" value="Commd10"/>
    <property type="match status" value="1"/>
</dbReference>
<reference evidence="2" key="2">
    <citation type="submission" date="2020-02" db="EMBL/GenBank/DDBJ databases">
        <title>Esox lucius (northern pike) genome, fEsoLuc1, primary haplotype.</title>
        <authorList>
            <person name="Myers G."/>
            <person name="Karagic N."/>
            <person name="Meyer A."/>
            <person name="Pippel M."/>
            <person name="Reichard M."/>
            <person name="Winkler S."/>
            <person name="Tracey A."/>
            <person name="Sims Y."/>
            <person name="Howe K."/>
            <person name="Rhie A."/>
            <person name="Formenti G."/>
            <person name="Durbin R."/>
            <person name="Fedrigo O."/>
            <person name="Jarvis E.D."/>
        </authorList>
    </citation>
    <scope>NUCLEOTIDE SEQUENCE [LARGE SCALE GENOMIC DNA]</scope>
</reference>
<organism evidence="2 3">
    <name type="scientific">Esox lucius</name>
    <name type="common">Northern pike</name>
    <dbReference type="NCBI Taxonomy" id="8010"/>
    <lineage>
        <taxon>Eukaryota</taxon>
        <taxon>Metazoa</taxon>
        <taxon>Chordata</taxon>
        <taxon>Craniata</taxon>
        <taxon>Vertebrata</taxon>
        <taxon>Euteleostomi</taxon>
        <taxon>Actinopterygii</taxon>
        <taxon>Neopterygii</taxon>
        <taxon>Teleostei</taxon>
        <taxon>Protacanthopterygii</taxon>
        <taxon>Esociformes</taxon>
        <taxon>Esocidae</taxon>
        <taxon>Esox</taxon>
    </lineage>
</organism>
<dbReference type="PROSITE" id="PS51269">
    <property type="entry name" value="COMM"/>
    <property type="match status" value="1"/>
</dbReference>
<gene>
    <name evidence="2" type="primary">COMMD10</name>
</gene>
<dbReference type="InterPro" id="IPR017920">
    <property type="entry name" value="COMM"/>
</dbReference>
<dbReference type="Bgee" id="ENSELUG00000018992">
    <property type="expression patterns" value="Expressed in stomach and 14 other cell types or tissues"/>
</dbReference>
<dbReference type="AlphaFoldDB" id="A0A3P8YSW4"/>
<evidence type="ECO:0000313" key="3">
    <source>
        <dbReference type="Proteomes" id="UP000265140"/>
    </source>
</evidence>
<dbReference type="PANTHER" id="PTHR12333">
    <property type="entry name" value="COMM DOMAIN CONTAINING PROTEIN 10"/>
    <property type="match status" value="1"/>
</dbReference>
<reference evidence="2" key="4">
    <citation type="submission" date="2025-09" db="UniProtKB">
        <authorList>
            <consortium name="Ensembl"/>
        </authorList>
    </citation>
    <scope>IDENTIFICATION</scope>
</reference>
<evidence type="ECO:0000313" key="2">
    <source>
        <dbReference type="Ensembl" id="ENSELUP00000019656.2"/>
    </source>
</evidence>
<dbReference type="Pfam" id="PF21672">
    <property type="entry name" value="COMM_HN"/>
    <property type="match status" value="2"/>
</dbReference>
<dbReference type="STRING" id="8010.ENSELUP00000019656"/>
<dbReference type="Pfam" id="PF07258">
    <property type="entry name" value="COMM_domain"/>
    <property type="match status" value="1"/>
</dbReference>
<reference evidence="3" key="1">
    <citation type="journal article" date="2014" name="PLoS ONE">
        <title>The genome and linkage map of the northern pike (Esox lucius): conserved synteny revealed between the salmonid sister group and the Neoteleostei.</title>
        <authorList>
            <person name="Rondeau E.B."/>
            <person name="Minkley D.R."/>
            <person name="Leong J.S."/>
            <person name="Messmer A.M."/>
            <person name="Jantzen J.R."/>
            <person name="von Schalburg K.R."/>
            <person name="Lemon C."/>
            <person name="Bird N.H."/>
            <person name="Koop B.F."/>
        </authorList>
    </citation>
    <scope>NUCLEOTIDE SEQUENCE</scope>
</reference>
<dbReference type="GeneTree" id="ENSGT00390000001500"/>
<proteinExistence type="predicted"/>
<protein>
    <recommendedName>
        <fullName evidence="1">COMM domain-containing protein</fullName>
    </recommendedName>
</protein>
<sequence>MAAIIKETQSIKEAVTFINTIDLNKFSRLLSRILQKLHLKEERTFSEEEEQKLQIALSLDKQALSLVLETAAFILEQSAVPSLTLIENMGSRPLVWEPLLEAVYHNVKPVSLQQQLESIHLSSEKAEAFCLVWKAAGPDVLEKVRQRIFAPRKLEHVGWELNLQMAQSRQAKLKDPHAVLELGVRNEDSERVENVFVEFSHQQLLDFYNKLEMVQAQLDSLT</sequence>
<evidence type="ECO:0000259" key="1">
    <source>
        <dbReference type="PROSITE" id="PS51269"/>
    </source>
</evidence>
<name>A0A3P8YSW4_ESOLU</name>